<dbReference type="GO" id="GO:0061630">
    <property type="term" value="F:ubiquitin protein ligase activity"/>
    <property type="evidence" value="ECO:0007669"/>
    <property type="project" value="Ensembl"/>
</dbReference>
<name>A0A8D0B722_SALMN</name>
<dbReference type="GO" id="GO:0036297">
    <property type="term" value="P:interstrand cross-link repair"/>
    <property type="evidence" value="ECO:0007669"/>
    <property type="project" value="InterPro"/>
</dbReference>
<dbReference type="Ensembl" id="ENSSMRT00000004322.1">
    <property type="protein sequence ID" value="ENSSMRP00000003622.1"/>
    <property type="gene ID" value="ENSSMRG00000003056.1"/>
</dbReference>
<protein>
    <submittedName>
        <fullName evidence="1">FA complementation group F</fullName>
    </submittedName>
</protein>
<dbReference type="GO" id="GO:0001541">
    <property type="term" value="P:ovarian follicle development"/>
    <property type="evidence" value="ECO:0007669"/>
    <property type="project" value="Ensembl"/>
</dbReference>
<proteinExistence type="predicted"/>
<dbReference type="InterPro" id="IPR035428">
    <property type="entry name" value="FANCF"/>
</dbReference>
<dbReference type="GeneTree" id="ENSGT00390000005623"/>
<keyword evidence="2" id="KW-1185">Reference proteome</keyword>
<accession>A0A8D0B722</accession>
<dbReference type="GO" id="GO:0043240">
    <property type="term" value="C:Fanconi anaemia nuclear complex"/>
    <property type="evidence" value="ECO:0007669"/>
    <property type="project" value="Ensembl"/>
</dbReference>
<dbReference type="Pfam" id="PF11107">
    <property type="entry name" value="FANCF"/>
    <property type="match status" value="1"/>
</dbReference>
<organism evidence="1 2">
    <name type="scientific">Salvator merianae</name>
    <name type="common">Argentine black and white tegu</name>
    <name type="synonym">Tupinambis merianae</name>
    <dbReference type="NCBI Taxonomy" id="96440"/>
    <lineage>
        <taxon>Eukaryota</taxon>
        <taxon>Metazoa</taxon>
        <taxon>Chordata</taxon>
        <taxon>Craniata</taxon>
        <taxon>Vertebrata</taxon>
        <taxon>Euteleostomi</taxon>
        <taxon>Lepidosauria</taxon>
        <taxon>Squamata</taxon>
        <taxon>Bifurcata</taxon>
        <taxon>Unidentata</taxon>
        <taxon>Episquamata</taxon>
        <taxon>Laterata</taxon>
        <taxon>Teiioidea</taxon>
        <taxon>Teiidae</taxon>
        <taxon>Salvator</taxon>
    </lineage>
</organism>
<dbReference type="InterPro" id="IPR038505">
    <property type="entry name" value="FANCF_C_sf"/>
</dbReference>
<dbReference type="Proteomes" id="UP000694421">
    <property type="component" value="Unplaced"/>
</dbReference>
<sequence>METVLSQAEHLPSLLAASRSTSVQSWDTETLSRALNWARYFQQLHGRLCTKPSLRTALIRRLRRGGPLGFGHLKRCPELLGLALLENQALPSAARQRLLRALLFPAAAEREESFPPLLARRKAASQLLSLAPPTTTPPVLSPSLQTQGQLLLARLREQSTAEDTACEDGSFFPATALLQQLPPGPTLYKAAAAALLEPPSDEEEGAARATLLSWLLQGNPARLADFCRLLPASWIASLYSRYPELRAPYLNLLSAWGCQFRFEPLCGEWKVHGQEGDGVTWQEMRERVSCLLSHAPEPLARAVETHLWDWRAQDGDFEVRGLSVWTDLLLAGSGHGPSSPAFCFT</sequence>
<reference evidence="1" key="1">
    <citation type="submission" date="2025-08" db="UniProtKB">
        <authorList>
            <consortium name="Ensembl"/>
        </authorList>
    </citation>
    <scope>IDENTIFICATION</scope>
</reference>
<dbReference type="Gene3D" id="1.25.40.490">
    <property type="match status" value="1"/>
</dbReference>
<dbReference type="GO" id="GO:0000785">
    <property type="term" value="C:chromatin"/>
    <property type="evidence" value="ECO:0007669"/>
    <property type="project" value="Ensembl"/>
</dbReference>
<dbReference type="PANTHER" id="PTHR14449">
    <property type="entry name" value="FANCONI ANEMIA GROUP F PROTEIN FANCF"/>
    <property type="match status" value="1"/>
</dbReference>
<dbReference type="OMA" id="LQWARYL"/>
<dbReference type="AlphaFoldDB" id="A0A8D0B722"/>
<dbReference type="GO" id="GO:0005654">
    <property type="term" value="C:nucleoplasm"/>
    <property type="evidence" value="ECO:0007669"/>
    <property type="project" value="Ensembl"/>
</dbReference>
<reference evidence="1" key="2">
    <citation type="submission" date="2025-09" db="UniProtKB">
        <authorList>
            <consortium name="Ensembl"/>
        </authorList>
    </citation>
    <scope>IDENTIFICATION</scope>
</reference>
<evidence type="ECO:0000313" key="2">
    <source>
        <dbReference type="Proteomes" id="UP000694421"/>
    </source>
</evidence>
<dbReference type="PANTHER" id="PTHR14449:SF2">
    <property type="entry name" value="FANCONI ANEMIA GROUP F PROTEIN"/>
    <property type="match status" value="1"/>
</dbReference>
<evidence type="ECO:0000313" key="1">
    <source>
        <dbReference type="Ensembl" id="ENSSMRP00000003622.1"/>
    </source>
</evidence>
<dbReference type="GO" id="GO:0016567">
    <property type="term" value="P:protein ubiquitination"/>
    <property type="evidence" value="ECO:0007669"/>
    <property type="project" value="Ensembl"/>
</dbReference>
<dbReference type="GO" id="GO:0007283">
    <property type="term" value="P:spermatogenesis"/>
    <property type="evidence" value="ECO:0007669"/>
    <property type="project" value="Ensembl"/>
</dbReference>